<keyword evidence="8" id="KW-0545">Nucleotide biosynthesis</keyword>
<dbReference type="GO" id="GO:0009165">
    <property type="term" value="P:nucleotide biosynthetic process"/>
    <property type="evidence" value="ECO:0007669"/>
    <property type="project" value="UniProtKB-KW"/>
</dbReference>
<dbReference type="GO" id="GO:0004799">
    <property type="term" value="F:thymidylate synthase activity"/>
    <property type="evidence" value="ECO:0007669"/>
    <property type="project" value="UniProtKB-EC"/>
</dbReference>
<dbReference type="SUPFAM" id="SSF53597">
    <property type="entry name" value="Dihydrofolate reductase-like"/>
    <property type="match status" value="1"/>
</dbReference>
<dbReference type="InterPro" id="IPR012259">
    <property type="entry name" value="DHFR"/>
</dbReference>
<dbReference type="InterPro" id="IPR001796">
    <property type="entry name" value="DHFR_dom"/>
</dbReference>
<keyword evidence="7" id="KW-0808">Transferase</keyword>
<comment type="caution">
    <text evidence="14">The sequence shown here is derived from an EMBL/GenBank/DDBJ whole genome shotgun (WGS) entry which is preliminary data.</text>
</comment>
<dbReference type="EC" id="2.1.1.45" evidence="2"/>
<dbReference type="GO" id="GO:0046452">
    <property type="term" value="P:dihydrofolate metabolic process"/>
    <property type="evidence" value="ECO:0007669"/>
    <property type="project" value="TreeGrafter"/>
</dbReference>
<keyword evidence="15" id="KW-1185">Reference proteome</keyword>
<evidence type="ECO:0000259" key="13">
    <source>
        <dbReference type="PROSITE" id="PS51330"/>
    </source>
</evidence>
<evidence type="ECO:0000313" key="14">
    <source>
        <dbReference type="EMBL" id="CAI5742449.1"/>
    </source>
</evidence>
<proteinExistence type="inferred from homology"/>
<dbReference type="GO" id="GO:0046655">
    <property type="term" value="P:folic acid metabolic process"/>
    <property type="evidence" value="ECO:0007669"/>
    <property type="project" value="TreeGrafter"/>
</dbReference>
<evidence type="ECO:0000256" key="7">
    <source>
        <dbReference type="ARBA" id="ARBA00022679"/>
    </source>
</evidence>
<gene>
    <name evidence="14" type="ORF">HBR001_LOCUS8988</name>
</gene>
<dbReference type="GO" id="GO:0046654">
    <property type="term" value="P:tetrahydrofolate biosynthetic process"/>
    <property type="evidence" value="ECO:0007669"/>
    <property type="project" value="InterPro"/>
</dbReference>
<comment type="similarity">
    <text evidence="12">Belongs to the dihydrofolate reductase family.</text>
</comment>
<dbReference type="InterPro" id="IPR017925">
    <property type="entry name" value="DHFR_CS"/>
</dbReference>
<reference evidence="14" key="1">
    <citation type="submission" date="2022-12" db="EMBL/GenBank/DDBJ databases">
        <authorList>
            <person name="Webb A."/>
        </authorList>
    </citation>
    <scope>NUCLEOTIDE SEQUENCE</scope>
    <source>
        <strain evidence="14">Hp1</strain>
    </source>
</reference>
<comment type="pathway">
    <text evidence="1">Cofactor biosynthesis; tetrahydrofolate biosynthesis; 5,6,7,8-tetrahydrofolate from 7,8-dihydrofolate: step 1/1.</text>
</comment>
<keyword evidence="9" id="KW-0521">NADP</keyword>
<accession>A0AAV0V6P9</accession>
<dbReference type="InterPro" id="IPR024072">
    <property type="entry name" value="DHFR-like_dom_sf"/>
</dbReference>
<dbReference type="Gene3D" id="3.40.430.10">
    <property type="entry name" value="Dihydrofolate Reductase, subunit A"/>
    <property type="match status" value="1"/>
</dbReference>
<evidence type="ECO:0000256" key="1">
    <source>
        <dbReference type="ARBA" id="ARBA00004903"/>
    </source>
</evidence>
<dbReference type="Pfam" id="PF00186">
    <property type="entry name" value="DHFR_1"/>
    <property type="match status" value="1"/>
</dbReference>
<dbReference type="CDD" id="cd00209">
    <property type="entry name" value="DHFR"/>
    <property type="match status" value="1"/>
</dbReference>
<dbReference type="GO" id="GO:0004146">
    <property type="term" value="F:dihydrofolate reductase activity"/>
    <property type="evidence" value="ECO:0007669"/>
    <property type="project" value="UniProtKB-EC"/>
</dbReference>
<keyword evidence="6" id="KW-0489">Methyltransferase</keyword>
<dbReference type="PROSITE" id="PS51330">
    <property type="entry name" value="DHFR_2"/>
    <property type="match status" value="1"/>
</dbReference>
<evidence type="ECO:0000256" key="3">
    <source>
        <dbReference type="ARBA" id="ARBA00012856"/>
    </source>
</evidence>
<dbReference type="GO" id="GO:0050661">
    <property type="term" value="F:NADP binding"/>
    <property type="evidence" value="ECO:0007669"/>
    <property type="project" value="InterPro"/>
</dbReference>
<dbReference type="Proteomes" id="UP001162031">
    <property type="component" value="Unassembled WGS sequence"/>
</dbReference>
<dbReference type="PROSITE" id="PS00075">
    <property type="entry name" value="DHFR_1"/>
    <property type="match status" value="1"/>
</dbReference>
<evidence type="ECO:0000256" key="8">
    <source>
        <dbReference type="ARBA" id="ARBA00022727"/>
    </source>
</evidence>
<dbReference type="PANTHER" id="PTHR48069">
    <property type="entry name" value="DIHYDROFOLATE REDUCTASE"/>
    <property type="match status" value="1"/>
</dbReference>
<keyword evidence="5" id="KW-0554">One-carbon metabolism</keyword>
<feature type="domain" description="DHFR" evidence="13">
    <location>
        <begin position="8"/>
        <end position="182"/>
    </location>
</feature>
<dbReference type="EMBL" id="CANTFL010001468">
    <property type="protein sequence ID" value="CAI5742449.1"/>
    <property type="molecule type" value="Genomic_DNA"/>
</dbReference>
<evidence type="ECO:0000256" key="10">
    <source>
        <dbReference type="ARBA" id="ARBA00023002"/>
    </source>
</evidence>
<sequence>MAQRSRRNVSLIVACSLNRVIGKRGTLPWNIPADWAFFCSATKHQVLIVGRRSFEEFGEPIRNRQTIVVSSTLEQAQVDAAGGRRGSDVRVARTLDEALGLVDSEPQYVECTRVFIGGGERLYSEAMTADVVESCYVSRVHRWIDDGDAFFPEWTTRFPKLMFSAKANGRGSTRVSFEIWGK</sequence>
<dbReference type="AlphaFoldDB" id="A0AAV0V6P9"/>
<dbReference type="GO" id="GO:0006730">
    <property type="term" value="P:one-carbon metabolic process"/>
    <property type="evidence" value="ECO:0007669"/>
    <property type="project" value="UniProtKB-KW"/>
</dbReference>
<dbReference type="EC" id="1.5.1.3" evidence="3"/>
<evidence type="ECO:0000256" key="5">
    <source>
        <dbReference type="ARBA" id="ARBA00022563"/>
    </source>
</evidence>
<evidence type="ECO:0000256" key="2">
    <source>
        <dbReference type="ARBA" id="ARBA00011947"/>
    </source>
</evidence>
<evidence type="ECO:0000256" key="4">
    <source>
        <dbReference type="ARBA" id="ARBA00019798"/>
    </source>
</evidence>
<evidence type="ECO:0000256" key="11">
    <source>
        <dbReference type="ARBA" id="ARBA00025154"/>
    </source>
</evidence>
<comment type="function">
    <text evidence="11">Bifunctional enzyme. Involved in de novo dTMP biosynthesis. Key enzyme in folate metabolism. Catalyzes an essential reaction for de novo glycine and purine synthesis, DNA precursor synthesis, and for the conversion of dUMP to dTMP.</text>
</comment>
<evidence type="ECO:0000256" key="6">
    <source>
        <dbReference type="ARBA" id="ARBA00022603"/>
    </source>
</evidence>
<dbReference type="PRINTS" id="PR00070">
    <property type="entry name" value="DHFR"/>
</dbReference>
<dbReference type="GO" id="GO:0032259">
    <property type="term" value="P:methylation"/>
    <property type="evidence" value="ECO:0007669"/>
    <property type="project" value="UniProtKB-KW"/>
</dbReference>
<evidence type="ECO:0000313" key="15">
    <source>
        <dbReference type="Proteomes" id="UP001162031"/>
    </source>
</evidence>
<name>A0AAV0V6P9_HYABA</name>
<keyword evidence="10" id="KW-0560">Oxidoreductase</keyword>
<evidence type="ECO:0000256" key="12">
    <source>
        <dbReference type="RuleBase" id="RU004474"/>
    </source>
</evidence>
<evidence type="ECO:0000256" key="9">
    <source>
        <dbReference type="ARBA" id="ARBA00022857"/>
    </source>
</evidence>
<organism evidence="14 15">
    <name type="scientific">Hyaloperonospora brassicae</name>
    <name type="common">Brassica downy mildew</name>
    <name type="synonym">Peronospora brassicae</name>
    <dbReference type="NCBI Taxonomy" id="162125"/>
    <lineage>
        <taxon>Eukaryota</taxon>
        <taxon>Sar</taxon>
        <taxon>Stramenopiles</taxon>
        <taxon>Oomycota</taxon>
        <taxon>Peronosporomycetes</taxon>
        <taxon>Peronosporales</taxon>
        <taxon>Peronosporaceae</taxon>
        <taxon>Hyaloperonospora</taxon>
    </lineage>
</organism>
<protein>
    <recommendedName>
        <fullName evidence="4">Bifunctional dihydrofolate reductase-thymidylate synthase</fullName>
        <ecNumber evidence="3">1.5.1.3</ecNumber>
        <ecNumber evidence="2">2.1.1.45</ecNumber>
    </recommendedName>
</protein>
<dbReference type="PANTHER" id="PTHR48069:SF3">
    <property type="entry name" value="DIHYDROFOLATE REDUCTASE"/>
    <property type="match status" value="1"/>
</dbReference>